<protein>
    <submittedName>
        <fullName evidence="1">Uncharacterized protein</fullName>
    </submittedName>
</protein>
<dbReference type="RefSeq" id="WP_014343015.1">
    <property type="nucleotide sequence ID" value="NC_016845.1"/>
</dbReference>
<keyword evidence="2" id="KW-1185">Reference proteome</keyword>
<dbReference type="STRING" id="1125630.KPHS_22010"/>
<gene>
    <name evidence="1" type="ordered locus">KPHS_22010</name>
</gene>
<organism evidence="1 2">
    <name type="scientific">Klebsiella pneumoniae subsp. pneumoniae (strain HS11286)</name>
    <dbReference type="NCBI Taxonomy" id="1125630"/>
    <lineage>
        <taxon>Bacteria</taxon>
        <taxon>Pseudomonadati</taxon>
        <taxon>Pseudomonadota</taxon>
        <taxon>Gammaproteobacteria</taxon>
        <taxon>Enterobacterales</taxon>
        <taxon>Enterobacteriaceae</taxon>
        <taxon>Klebsiella/Raoultella group</taxon>
        <taxon>Klebsiella</taxon>
        <taxon>Klebsiella pneumoniae complex</taxon>
    </lineage>
</organism>
<accession>A0A0H3GW76</accession>
<reference evidence="1 2" key="1">
    <citation type="journal article" date="2012" name="J. Bacteriol.">
        <title>Complete genome sequence of Klebsiella pneumoniae subsp. pneumoniae HS11286, a multidrug-resistant strain isolated from human sputum.</title>
        <authorList>
            <person name="Liu P."/>
            <person name="Li P."/>
            <person name="Jiang X."/>
            <person name="Bi D."/>
            <person name="Xie Y."/>
            <person name="Tai C."/>
            <person name="Deng Z."/>
            <person name="Rajakumar K."/>
            <person name="Ou H.Y."/>
        </authorList>
    </citation>
    <scope>NUCLEOTIDE SEQUENCE [LARGE SCALE GENOMIC DNA]</scope>
    <source>
        <strain evidence="1 2">HS11286</strain>
    </source>
</reference>
<dbReference type="EMBL" id="CP003200">
    <property type="protein sequence ID" value="AEW60899.1"/>
    <property type="molecule type" value="Genomic_DNA"/>
</dbReference>
<dbReference type="AlphaFoldDB" id="A0A0H3GW76"/>
<dbReference type="HOGENOM" id="CLU_3153897_0_0_6"/>
<dbReference type="PATRIC" id="fig|1125630.4.peg.2144"/>
<evidence type="ECO:0000313" key="2">
    <source>
        <dbReference type="Proteomes" id="UP000007841"/>
    </source>
</evidence>
<dbReference type="RefSeq" id="YP_005226501.1">
    <property type="nucleotide sequence ID" value="NC_016845.1"/>
</dbReference>
<dbReference type="GeneID" id="11847219"/>
<dbReference type="Proteomes" id="UP000007841">
    <property type="component" value="Chromosome"/>
</dbReference>
<dbReference type="KEGG" id="kpm:KPHS_22010"/>
<sequence length="48" mass="5538">MIIFTLRRLLLLLITLFFSDLCRFQPELFHPSCPTAGRFPVECVAVLV</sequence>
<evidence type="ECO:0000313" key="1">
    <source>
        <dbReference type="EMBL" id="AEW60899.1"/>
    </source>
</evidence>
<name>A0A0H3GW76_KLEPH</name>
<proteinExistence type="predicted"/>